<accession>A0A5D5AMV8</accession>
<gene>
    <name evidence="4" type="ORF">FYC77_04945</name>
</gene>
<evidence type="ECO:0000259" key="3">
    <source>
        <dbReference type="Pfam" id="PF13180"/>
    </source>
</evidence>
<name>A0A5D5AMV8_9EURY</name>
<evidence type="ECO:0000256" key="2">
    <source>
        <dbReference type="ARBA" id="ARBA00022801"/>
    </source>
</evidence>
<dbReference type="GO" id="GO:0006508">
    <property type="term" value="P:proteolysis"/>
    <property type="evidence" value="ECO:0007669"/>
    <property type="project" value="UniProtKB-KW"/>
</dbReference>
<dbReference type="PANTHER" id="PTHR43343">
    <property type="entry name" value="PEPTIDASE S12"/>
    <property type="match status" value="1"/>
</dbReference>
<evidence type="ECO:0000313" key="4">
    <source>
        <dbReference type="EMBL" id="TYT62996.1"/>
    </source>
</evidence>
<keyword evidence="1" id="KW-0645">Protease</keyword>
<dbReference type="Gene3D" id="2.40.10.120">
    <property type="match status" value="1"/>
</dbReference>
<dbReference type="GO" id="GO:0004252">
    <property type="term" value="F:serine-type endopeptidase activity"/>
    <property type="evidence" value="ECO:0007669"/>
    <property type="project" value="InterPro"/>
</dbReference>
<dbReference type="Pfam" id="PF13365">
    <property type="entry name" value="Trypsin_2"/>
    <property type="match status" value="1"/>
</dbReference>
<sequence>MSPDRSPCGRRRFLEVGSGIAALVATGHSAVASNATQDEDQPDEADYASIYEESIGDVVLVTVPGDEGAPGGLGSGFVLEEGDVVTNHHVVAGTDEVELQFTDEAWRTGEVVGSDVHSDLAVVSVDDVPDVATGLTLSDDDPVVGQEVLALGNPLGLDASISQGIVSGIDRSLPSPTGFAIPAAIQTDAPVNPGNSGGPLISLEGDVLGVVFAGAGQTIGFAIAARLANRVVPALASEGEYEHPYIGVGVDPVGPQVAEANDLEEAGGVQVTEVVPNAPADGVLEPATETTTIDGELVRTGGDVILAIGDREIPNQDLLSSTLALETSPGETIEIEIVRDGEPGTVELTLASRPDVDTP</sequence>
<dbReference type="Pfam" id="PF13180">
    <property type="entry name" value="PDZ_2"/>
    <property type="match status" value="1"/>
</dbReference>
<dbReference type="PROSITE" id="PS51318">
    <property type="entry name" value="TAT"/>
    <property type="match status" value="1"/>
</dbReference>
<keyword evidence="2" id="KW-0378">Hydrolase</keyword>
<dbReference type="SUPFAM" id="SSF50156">
    <property type="entry name" value="PDZ domain-like"/>
    <property type="match status" value="1"/>
</dbReference>
<comment type="caution">
    <text evidence="4">The sequence shown here is derived from an EMBL/GenBank/DDBJ whole genome shotgun (WGS) entry which is preliminary data.</text>
</comment>
<dbReference type="PRINTS" id="PR00834">
    <property type="entry name" value="PROTEASES2C"/>
</dbReference>
<dbReference type="Proteomes" id="UP000324104">
    <property type="component" value="Unassembled WGS sequence"/>
</dbReference>
<dbReference type="InterPro" id="IPR036034">
    <property type="entry name" value="PDZ_sf"/>
</dbReference>
<dbReference type="EMBL" id="VTAW01000004">
    <property type="protein sequence ID" value="TYT62996.1"/>
    <property type="molecule type" value="Genomic_DNA"/>
</dbReference>
<dbReference type="AlphaFoldDB" id="A0A5D5AMV8"/>
<organism evidence="4 5">
    <name type="scientific">Natrialba swarupiae</name>
    <dbReference type="NCBI Taxonomy" id="2448032"/>
    <lineage>
        <taxon>Archaea</taxon>
        <taxon>Methanobacteriati</taxon>
        <taxon>Methanobacteriota</taxon>
        <taxon>Stenosarchaea group</taxon>
        <taxon>Halobacteria</taxon>
        <taxon>Halobacteriales</taxon>
        <taxon>Natrialbaceae</taxon>
        <taxon>Natrialba</taxon>
    </lineage>
</organism>
<proteinExistence type="predicted"/>
<dbReference type="InterPro" id="IPR051201">
    <property type="entry name" value="Chloro_Bact_Ser_Proteases"/>
</dbReference>
<feature type="domain" description="PDZ" evidence="3">
    <location>
        <begin position="244"/>
        <end position="350"/>
    </location>
</feature>
<evidence type="ECO:0000313" key="5">
    <source>
        <dbReference type="Proteomes" id="UP000324104"/>
    </source>
</evidence>
<dbReference type="InterPro" id="IPR009003">
    <property type="entry name" value="Peptidase_S1_PA"/>
</dbReference>
<reference evidence="4 5" key="1">
    <citation type="submission" date="2019-08" db="EMBL/GenBank/DDBJ databases">
        <title>Archaea genome.</title>
        <authorList>
            <person name="Kajale S."/>
            <person name="Shouche Y."/>
            <person name="Deshpande N."/>
            <person name="Sharma A."/>
        </authorList>
    </citation>
    <scope>NUCLEOTIDE SEQUENCE [LARGE SCALE GENOMIC DNA]</scope>
    <source>
        <strain evidence="4 5">ESP3B_9</strain>
    </source>
</reference>
<keyword evidence="5" id="KW-1185">Reference proteome</keyword>
<dbReference type="RefSeq" id="WP_149080400.1">
    <property type="nucleotide sequence ID" value="NZ_VTAW01000004.1"/>
</dbReference>
<dbReference type="InterPro" id="IPR006311">
    <property type="entry name" value="TAT_signal"/>
</dbReference>
<dbReference type="InterPro" id="IPR001940">
    <property type="entry name" value="Peptidase_S1C"/>
</dbReference>
<dbReference type="Gene3D" id="2.30.42.10">
    <property type="match status" value="1"/>
</dbReference>
<dbReference type="PANTHER" id="PTHR43343:SF3">
    <property type="entry name" value="PROTEASE DO-LIKE 8, CHLOROPLASTIC"/>
    <property type="match status" value="1"/>
</dbReference>
<dbReference type="InterPro" id="IPR001478">
    <property type="entry name" value="PDZ"/>
</dbReference>
<dbReference type="SUPFAM" id="SSF50494">
    <property type="entry name" value="Trypsin-like serine proteases"/>
    <property type="match status" value="1"/>
</dbReference>
<protein>
    <submittedName>
        <fullName evidence="4">PDZ domain-containing protein</fullName>
    </submittedName>
</protein>
<evidence type="ECO:0000256" key="1">
    <source>
        <dbReference type="ARBA" id="ARBA00022670"/>
    </source>
</evidence>